<organism evidence="2 3">
    <name type="scientific">Oikopleura dioica</name>
    <name type="common">Tunicate</name>
    <dbReference type="NCBI Taxonomy" id="34765"/>
    <lineage>
        <taxon>Eukaryota</taxon>
        <taxon>Metazoa</taxon>
        <taxon>Chordata</taxon>
        <taxon>Tunicata</taxon>
        <taxon>Appendicularia</taxon>
        <taxon>Copelata</taxon>
        <taxon>Oikopleuridae</taxon>
        <taxon>Oikopleura</taxon>
    </lineage>
</organism>
<feature type="compositionally biased region" description="Basic residues" evidence="1">
    <location>
        <begin position="202"/>
        <end position="216"/>
    </location>
</feature>
<dbReference type="EMBL" id="OU015568">
    <property type="protein sequence ID" value="CAG5091448.1"/>
    <property type="molecule type" value="Genomic_DNA"/>
</dbReference>
<accession>A0ABN7S318</accession>
<feature type="compositionally biased region" description="Basic and acidic residues" evidence="1">
    <location>
        <begin position="145"/>
        <end position="157"/>
    </location>
</feature>
<evidence type="ECO:0000313" key="3">
    <source>
        <dbReference type="Proteomes" id="UP001158576"/>
    </source>
</evidence>
<gene>
    <name evidence="2" type="ORF">OKIOD_LOCUS4611</name>
</gene>
<feature type="region of interest" description="Disordered" evidence="1">
    <location>
        <begin position="130"/>
        <end position="216"/>
    </location>
</feature>
<evidence type="ECO:0000313" key="2">
    <source>
        <dbReference type="EMBL" id="CAG5091448.1"/>
    </source>
</evidence>
<evidence type="ECO:0000256" key="1">
    <source>
        <dbReference type="SAM" id="MobiDB-lite"/>
    </source>
</evidence>
<name>A0ABN7S318_OIKDI</name>
<reference evidence="2 3" key="1">
    <citation type="submission" date="2021-04" db="EMBL/GenBank/DDBJ databases">
        <authorList>
            <person name="Bliznina A."/>
        </authorList>
    </citation>
    <scope>NUCLEOTIDE SEQUENCE [LARGE SCALE GENOMIC DNA]</scope>
</reference>
<keyword evidence="3" id="KW-1185">Reference proteome</keyword>
<proteinExistence type="predicted"/>
<sequence>MNRELQLREVQFLAIVEYFDDDDDSTAEFVKFCAMSSDAFKENLRSAIRAKFRIDIFGGVFDVFYLDDKTEVKLNLLGDVSDFLLWIGCFFDDQLLHLTFKLRLVVRKKKAFRRTSQQGMTIQQAPAPAISLPTFLPPSTVSETRPVENRKQEEVKSKPPISNSPLFNPPSRESEKAASQKSSNDSDEDMEIALQPVEPKRSVFRSRKRQARMSRS</sequence>
<protein>
    <submittedName>
        <fullName evidence="2">Oidioi.mRNA.OKI2018_I69.PAR.g13053.t1.cds</fullName>
    </submittedName>
</protein>
<dbReference type="Proteomes" id="UP001158576">
    <property type="component" value="Chromosome PAR"/>
</dbReference>